<dbReference type="InterPro" id="IPR012337">
    <property type="entry name" value="RNaseH-like_sf"/>
</dbReference>
<dbReference type="CDD" id="cd06222">
    <property type="entry name" value="RNase_H_like"/>
    <property type="match status" value="1"/>
</dbReference>
<dbReference type="InterPro" id="IPR026960">
    <property type="entry name" value="RVT-Znf"/>
</dbReference>
<dbReference type="GO" id="GO:0004523">
    <property type="term" value="F:RNA-DNA hybrid ribonuclease activity"/>
    <property type="evidence" value="ECO:0007669"/>
    <property type="project" value="InterPro"/>
</dbReference>
<dbReference type="KEGG" id="jre:109014645"/>
<sequence>MCLPVHEGGLGLRHLDDMQKALHMRFAWNLIQGKSLWAQFFKDKYVGSKPWALIDANKCTRFWKMIAKNISLVLENSKWWLREGNLCFWYDKWRDWGPLFSDLLVVGNPLLKVKDCQLSNSWDVDFLVSLVGHDHVNDILESLVVCKGGSGVLVWIKQDNGCFSTKSVWDCIRIRGSTINGHPWMWHSLFSLKILISMWKAWHNALSVDDHLRRIGVPIVGTIVGLLPSLLSWRLWHHRCVARMEGRLELFNLVWHSIVHEIHSICQGIHKVLKCFRHDSQILQSLFMSPLVPLRRSSRLFGAGGIIRDDHGNLLHAFAFPLGVGSNNRVELLALLYGLKACKALRIGYVDVEFDSLVVVSWWKQRRCGIWYLEDFWEENFGLLDSMVCSVCHVFREGNKATDWLAKHGSLGHHMEQHVIGEVPRLLRGLIRLDKLGIPSLCCR</sequence>
<dbReference type="Pfam" id="PF13966">
    <property type="entry name" value="zf-RVT"/>
    <property type="match status" value="1"/>
</dbReference>
<dbReference type="InterPro" id="IPR036397">
    <property type="entry name" value="RNaseH_sf"/>
</dbReference>
<dbReference type="PANTHER" id="PTHR47723:SF19">
    <property type="entry name" value="POLYNUCLEOTIDYL TRANSFERASE, RIBONUCLEASE H-LIKE SUPERFAMILY PROTEIN"/>
    <property type="match status" value="1"/>
</dbReference>
<keyword evidence="1" id="KW-1185">Reference proteome</keyword>
<reference evidence="2" key="1">
    <citation type="submission" date="2025-08" db="UniProtKB">
        <authorList>
            <consortium name="RefSeq"/>
        </authorList>
    </citation>
    <scope>IDENTIFICATION</scope>
    <source>
        <tissue evidence="2">Leaves</tissue>
    </source>
</reference>
<gene>
    <name evidence="2" type="primary">LOC109014645</name>
</gene>
<dbReference type="OrthoDB" id="961708at2759"/>
<evidence type="ECO:0000313" key="2">
    <source>
        <dbReference type="RefSeq" id="XP_018852694.1"/>
    </source>
</evidence>
<dbReference type="Proteomes" id="UP000235220">
    <property type="component" value="Chromosome 11"/>
</dbReference>
<organism evidence="1 2">
    <name type="scientific">Juglans regia</name>
    <name type="common">English walnut</name>
    <dbReference type="NCBI Taxonomy" id="51240"/>
    <lineage>
        <taxon>Eukaryota</taxon>
        <taxon>Viridiplantae</taxon>
        <taxon>Streptophyta</taxon>
        <taxon>Embryophyta</taxon>
        <taxon>Tracheophyta</taxon>
        <taxon>Spermatophyta</taxon>
        <taxon>Magnoliopsida</taxon>
        <taxon>eudicotyledons</taxon>
        <taxon>Gunneridae</taxon>
        <taxon>Pentapetalae</taxon>
        <taxon>rosids</taxon>
        <taxon>fabids</taxon>
        <taxon>Fagales</taxon>
        <taxon>Juglandaceae</taxon>
        <taxon>Juglans</taxon>
    </lineage>
</organism>
<dbReference type="InterPro" id="IPR002156">
    <property type="entry name" value="RNaseH_domain"/>
</dbReference>
<protein>
    <submittedName>
        <fullName evidence="2">Uncharacterized protein LOC109014645</fullName>
    </submittedName>
</protein>
<dbReference type="GO" id="GO:0003676">
    <property type="term" value="F:nucleic acid binding"/>
    <property type="evidence" value="ECO:0007669"/>
    <property type="project" value="InterPro"/>
</dbReference>
<accession>A0A2I4H971</accession>
<dbReference type="Pfam" id="PF13456">
    <property type="entry name" value="RVT_3"/>
    <property type="match status" value="1"/>
</dbReference>
<dbReference type="InterPro" id="IPR044730">
    <property type="entry name" value="RNase_H-like_dom_plant"/>
</dbReference>
<dbReference type="SUPFAM" id="SSF53098">
    <property type="entry name" value="Ribonuclease H-like"/>
    <property type="match status" value="1"/>
</dbReference>
<evidence type="ECO:0000313" key="1">
    <source>
        <dbReference type="Proteomes" id="UP000235220"/>
    </source>
</evidence>
<dbReference type="PANTHER" id="PTHR47723">
    <property type="entry name" value="OS05G0353850 PROTEIN"/>
    <property type="match status" value="1"/>
</dbReference>
<proteinExistence type="predicted"/>
<dbReference type="RefSeq" id="XP_018852694.1">
    <property type="nucleotide sequence ID" value="XM_018997149.1"/>
</dbReference>
<dbReference type="Gene3D" id="3.30.420.10">
    <property type="entry name" value="Ribonuclease H-like superfamily/Ribonuclease H"/>
    <property type="match status" value="1"/>
</dbReference>
<dbReference type="InterPro" id="IPR053151">
    <property type="entry name" value="RNase_H-like"/>
</dbReference>
<dbReference type="GeneID" id="109014645"/>
<name>A0A2I4H971_JUGRE</name>
<dbReference type="Gramene" id="Jr11_13230_p1">
    <property type="protein sequence ID" value="cds.Jr11_13230_p1"/>
    <property type="gene ID" value="Jr11_13230"/>
</dbReference>
<dbReference type="AlphaFoldDB" id="A0A2I4H971"/>